<dbReference type="Proteomes" id="UP000629287">
    <property type="component" value="Unassembled WGS sequence"/>
</dbReference>
<dbReference type="GeneID" id="86831743"/>
<sequence length="151" mass="16656">MVLFVLERLPRLPADRAWQRLTDWPRHADVVPLTRVAVRTPPPTGEGTVFVARSGVGPLAFDDPMEVTLWEPPEGAAGGRCRLVKHGSFVTGWAEIEVRPHGAGACRVVWREDLRVRGLPGLFDRPLGLVARWMFGRAVDGLLASHGRRPG</sequence>
<dbReference type="InterPro" id="IPR019587">
    <property type="entry name" value="Polyketide_cyclase/dehydratase"/>
</dbReference>
<gene>
    <name evidence="1" type="ORF">H4687_007240</name>
</gene>
<keyword evidence="2" id="KW-1185">Reference proteome</keyword>
<dbReference type="SUPFAM" id="SSF55961">
    <property type="entry name" value="Bet v1-like"/>
    <property type="match status" value="1"/>
</dbReference>
<protein>
    <submittedName>
        <fullName evidence="1">Carbon monoxide dehydrogenase subunit G</fullName>
    </submittedName>
</protein>
<comment type="caution">
    <text evidence="1">The sequence shown here is derived from an EMBL/GenBank/DDBJ whole genome shotgun (WGS) entry which is preliminary data.</text>
</comment>
<dbReference type="RefSeq" id="WP_046915857.1">
    <property type="nucleotide sequence ID" value="NZ_JADBGF010000001.1"/>
</dbReference>
<dbReference type="OrthoDB" id="4823586at2"/>
<reference evidence="1 2" key="1">
    <citation type="submission" date="2020-10" db="EMBL/GenBank/DDBJ databases">
        <title>Sequencing the genomes of 1000 actinobacteria strains.</title>
        <authorList>
            <person name="Klenk H.-P."/>
        </authorList>
    </citation>
    <scope>NUCLEOTIDE SEQUENCE [LARGE SCALE GENOMIC DNA]</scope>
    <source>
        <strain evidence="1 2">DSM 41803</strain>
    </source>
</reference>
<dbReference type="InterPro" id="IPR023393">
    <property type="entry name" value="START-like_dom_sf"/>
</dbReference>
<dbReference type="AlphaFoldDB" id="A0A8I0PEF4"/>
<evidence type="ECO:0000313" key="1">
    <source>
        <dbReference type="EMBL" id="MBE1601111.1"/>
    </source>
</evidence>
<organism evidence="1 2">
    <name type="scientific">Streptomyces stelliscabiei</name>
    <dbReference type="NCBI Taxonomy" id="146820"/>
    <lineage>
        <taxon>Bacteria</taxon>
        <taxon>Bacillati</taxon>
        <taxon>Actinomycetota</taxon>
        <taxon>Actinomycetes</taxon>
        <taxon>Kitasatosporales</taxon>
        <taxon>Streptomycetaceae</taxon>
        <taxon>Streptomyces</taxon>
    </lineage>
</organism>
<dbReference type="Gene3D" id="3.30.530.20">
    <property type="match status" value="1"/>
</dbReference>
<proteinExistence type="predicted"/>
<name>A0A8I0PEF4_9ACTN</name>
<dbReference type="EMBL" id="JADBGF010000001">
    <property type="protein sequence ID" value="MBE1601111.1"/>
    <property type="molecule type" value="Genomic_DNA"/>
</dbReference>
<accession>A0A8I0PEF4</accession>
<evidence type="ECO:0000313" key="2">
    <source>
        <dbReference type="Proteomes" id="UP000629287"/>
    </source>
</evidence>
<dbReference type="Pfam" id="PF10604">
    <property type="entry name" value="Polyketide_cyc2"/>
    <property type="match status" value="1"/>
</dbReference>
<dbReference type="CDD" id="cd07812">
    <property type="entry name" value="SRPBCC"/>
    <property type="match status" value="1"/>
</dbReference>